<organism evidence="2 3">
    <name type="scientific">Lentinula edodes</name>
    <name type="common">Shiitake mushroom</name>
    <name type="synonym">Lentinus edodes</name>
    <dbReference type="NCBI Taxonomy" id="5353"/>
    <lineage>
        <taxon>Eukaryota</taxon>
        <taxon>Fungi</taxon>
        <taxon>Dikarya</taxon>
        <taxon>Basidiomycota</taxon>
        <taxon>Agaricomycotina</taxon>
        <taxon>Agaricomycetes</taxon>
        <taxon>Agaricomycetidae</taxon>
        <taxon>Agaricales</taxon>
        <taxon>Marasmiineae</taxon>
        <taxon>Omphalotaceae</taxon>
        <taxon>Lentinula</taxon>
    </lineage>
</organism>
<feature type="signal peptide" evidence="1">
    <location>
        <begin position="1"/>
        <end position="27"/>
    </location>
</feature>
<keyword evidence="3" id="KW-1185">Reference proteome</keyword>
<dbReference type="AlphaFoldDB" id="A0A1Q3EJ95"/>
<gene>
    <name evidence="2" type="ORF">LENED_009243</name>
</gene>
<name>A0A1Q3EJ95_LENED</name>
<protein>
    <submittedName>
        <fullName evidence="2">Uncharacterized protein</fullName>
    </submittedName>
</protein>
<comment type="caution">
    <text evidence="2">The sequence shown here is derived from an EMBL/GenBank/DDBJ whole genome shotgun (WGS) entry which is preliminary data.</text>
</comment>
<sequence length="206" mass="22612">MQSRLSGMSLYLKICFIVILFVAHVVALPVSGSDLVHRADQAGPANPLDNLFLGDRRSAWTIMIVFFLPLKVTPKVGAILAYKEAIAVSIYNRIDDDTEITASCRIFPLNQIQSLLPPGVKYEGDVSLKLTWHGPNHVFESRGKITANGGISEVTAIDVEFSFPASDAGIRIRKPGVPDEVTLTVAVHQPPKQKDDQLKDDLKVEH</sequence>
<feature type="chain" id="PRO_5010290115" evidence="1">
    <location>
        <begin position="28"/>
        <end position="206"/>
    </location>
</feature>
<reference evidence="2 3" key="2">
    <citation type="submission" date="2017-02" db="EMBL/GenBank/DDBJ databases">
        <title>A genome survey and senescence transcriptome analysis in Lentinula edodes.</title>
        <authorList>
            <person name="Sakamoto Y."/>
            <person name="Nakade K."/>
            <person name="Sato S."/>
            <person name="Yoshida Y."/>
            <person name="Miyazaki K."/>
            <person name="Natsume S."/>
            <person name="Konno N."/>
        </authorList>
    </citation>
    <scope>NUCLEOTIDE SEQUENCE [LARGE SCALE GENOMIC DNA]</scope>
    <source>
        <strain evidence="2 3">NBRC 111202</strain>
    </source>
</reference>
<dbReference type="Proteomes" id="UP000188533">
    <property type="component" value="Unassembled WGS sequence"/>
</dbReference>
<proteinExistence type="predicted"/>
<evidence type="ECO:0000313" key="3">
    <source>
        <dbReference type="Proteomes" id="UP000188533"/>
    </source>
</evidence>
<reference evidence="2 3" key="1">
    <citation type="submission" date="2016-08" db="EMBL/GenBank/DDBJ databases">
        <authorList>
            <consortium name="Lentinula edodes genome sequencing consortium"/>
            <person name="Sakamoto Y."/>
            <person name="Nakade K."/>
            <person name="Sato S."/>
            <person name="Yoshida Y."/>
            <person name="Miyazaki K."/>
            <person name="Natsume S."/>
            <person name="Konno N."/>
        </authorList>
    </citation>
    <scope>NUCLEOTIDE SEQUENCE [LARGE SCALE GENOMIC DNA]</scope>
    <source>
        <strain evidence="2 3">NBRC 111202</strain>
    </source>
</reference>
<evidence type="ECO:0000256" key="1">
    <source>
        <dbReference type="SAM" id="SignalP"/>
    </source>
</evidence>
<accession>A0A1Q3EJ95</accession>
<evidence type="ECO:0000313" key="2">
    <source>
        <dbReference type="EMBL" id="GAW07265.1"/>
    </source>
</evidence>
<dbReference type="EMBL" id="BDGU01000418">
    <property type="protein sequence ID" value="GAW07265.1"/>
    <property type="molecule type" value="Genomic_DNA"/>
</dbReference>
<keyword evidence="1" id="KW-0732">Signal</keyword>